<proteinExistence type="predicted"/>
<name>A0A1J1H4V2_PLARL</name>
<dbReference type="InterPro" id="IPR058543">
    <property type="entry name" value="Beta-prop_RSE1/DDB1/CPSF1_2nd"/>
</dbReference>
<dbReference type="GO" id="GO:0003676">
    <property type="term" value="F:nucleic acid binding"/>
    <property type="evidence" value="ECO:0007669"/>
    <property type="project" value="InterPro"/>
</dbReference>
<evidence type="ECO:0000256" key="3">
    <source>
        <dbReference type="SAM" id="MobiDB-lite"/>
    </source>
</evidence>
<keyword evidence="8" id="KW-1185">Reference proteome</keyword>
<dbReference type="Pfam" id="PF10433">
    <property type="entry name" value="Beta-prop_RSE1_1st"/>
    <property type="match status" value="1"/>
</dbReference>
<evidence type="ECO:0000256" key="2">
    <source>
        <dbReference type="ARBA" id="ARBA00023242"/>
    </source>
</evidence>
<dbReference type="Pfam" id="PF03178">
    <property type="entry name" value="CPSF_A"/>
    <property type="match status" value="1"/>
</dbReference>
<dbReference type="SUPFAM" id="SSF50978">
    <property type="entry name" value="WD40 repeat-like"/>
    <property type="match status" value="1"/>
</dbReference>
<feature type="domain" description="RSE1/DDB1/CPSF1 first beta-propeller" evidence="5">
    <location>
        <begin position="290"/>
        <end position="537"/>
    </location>
</feature>
<feature type="region of interest" description="Disordered" evidence="3">
    <location>
        <begin position="564"/>
        <end position="640"/>
    </location>
</feature>
<dbReference type="EMBL" id="LN835303">
    <property type="protein sequence ID" value="CRG99778.1"/>
    <property type="molecule type" value="Genomic_DNA"/>
</dbReference>
<evidence type="ECO:0000256" key="1">
    <source>
        <dbReference type="ARBA" id="ARBA00004123"/>
    </source>
</evidence>
<protein>
    <submittedName>
        <fullName evidence="7">CPSF (Cleavage and polyadenylation specific factor), subunit A, putative</fullName>
    </submittedName>
</protein>
<organism evidence="7 8">
    <name type="scientific">Plasmodium relictum</name>
    <dbReference type="NCBI Taxonomy" id="85471"/>
    <lineage>
        <taxon>Eukaryota</taxon>
        <taxon>Sar</taxon>
        <taxon>Alveolata</taxon>
        <taxon>Apicomplexa</taxon>
        <taxon>Aconoidasida</taxon>
        <taxon>Haemosporida</taxon>
        <taxon>Plasmodiidae</taxon>
        <taxon>Plasmodium</taxon>
        <taxon>Plasmodium (Haemamoeba)</taxon>
    </lineage>
</organism>
<dbReference type="InterPro" id="IPR015943">
    <property type="entry name" value="WD40/YVTN_repeat-like_dom_sf"/>
</dbReference>
<dbReference type="InterPro" id="IPR018846">
    <property type="entry name" value="Beta-prop_RSE1/DDB1/CPSF1_1st"/>
</dbReference>
<evidence type="ECO:0000313" key="7">
    <source>
        <dbReference type="EMBL" id="CRG99778.1"/>
    </source>
</evidence>
<comment type="subcellular location">
    <subcellularLocation>
        <location evidence="1">Nucleus</location>
    </subcellularLocation>
</comment>
<dbReference type="OrthoDB" id="6109at2759"/>
<dbReference type="KEGG" id="prel:PRELSG_0820400"/>
<gene>
    <name evidence="7" type="ORF">PRELSG_0820400</name>
</gene>
<dbReference type="InterPro" id="IPR004871">
    <property type="entry name" value="RSE1/DDB1/CPSF1_C"/>
</dbReference>
<accession>A0A1J1H4V2</accession>
<dbReference type="Pfam" id="PF23726">
    <property type="entry name" value="Beta-prop_RSE1_2nd"/>
    <property type="match status" value="1"/>
</dbReference>
<keyword evidence="2" id="KW-0539">Nucleus</keyword>
<dbReference type="RefSeq" id="XP_028532783.1">
    <property type="nucleotide sequence ID" value="XM_028676277.1"/>
</dbReference>
<feature type="domain" description="RSE1/DDB1/CPSF1 second beta-propeller" evidence="6">
    <location>
        <begin position="993"/>
        <end position="1205"/>
    </location>
</feature>
<feature type="domain" description="RSE1/DDB1/CPSF1 C-terminal" evidence="4">
    <location>
        <begin position="1938"/>
        <end position="2276"/>
    </location>
</feature>
<evidence type="ECO:0000259" key="6">
    <source>
        <dbReference type="Pfam" id="PF23726"/>
    </source>
</evidence>
<feature type="compositionally biased region" description="Low complexity" evidence="3">
    <location>
        <begin position="571"/>
        <end position="586"/>
    </location>
</feature>
<dbReference type="Gene3D" id="2.130.10.10">
    <property type="entry name" value="YVTN repeat-like/Quinoprotein amine dehydrogenase"/>
    <property type="match status" value="5"/>
</dbReference>
<dbReference type="Gene3D" id="1.10.150.910">
    <property type="match status" value="1"/>
</dbReference>
<dbReference type="PANTHER" id="PTHR10644">
    <property type="entry name" value="DNA REPAIR/RNA PROCESSING CPSF FAMILY"/>
    <property type="match status" value="1"/>
</dbReference>
<evidence type="ECO:0000259" key="4">
    <source>
        <dbReference type="Pfam" id="PF03178"/>
    </source>
</evidence>
<feature type="compositionally biased region" description="Low complexity" evidence="3">
    <location>
        <begin position="619"/>
        <end position="628"/>
    </location>
</feature>
<evidence type="ECO:0000313" key="8">
    <source>
        <dbReference type="Proteomes" id="UP000220158"/>
    </source>
</evidence>
<dbReference type="InterPro" id="IPR050358">
    <property type="entry name" value="RSE1/DDB1/CFT1"/>
</dbReference>
<dbReference type="GO" id="GO:0005634">
    <property type="term" value="C:nucleus"/>
    <property type="evidence" value="ECO:0007669"/>
    <property type="project" value="UniProtKB-SubCell"/>
</dbReference>
<reference evidence="7 8" key="1">
    <citation type="submission" date="2015-04" db="EMBL/GenBank/DDBJ databases">
        <authorList>
            <consortium name="Pathogen Informatics"/>
        </authorList>
    </citation>
    <scope>NUCLEOTIDE SEQUENCE [LARGE SCALE GENOMIC DNA]</scope>
    <source>
        <strain evidence="7 8">SGS1</strain>
    </source>
</reference>
<dbReference type="OMA" id="LFYGYKN"/>
<dbReference type="Proteomes" id="UP000220158">
    <property type="component" value="Chromosome 8"/>
</dbReference>
<sequence length="2318" mass="273243">MSVYHFYNNILPSKSIRTAICTNIKGNNKKYLLYACENYLNLCYVDKDGYTDDYSKHVLFSEVLELREYIPEKLVDEEQKENIKSYVFLLTRKYILLLLEFDLKLNDFVTLSQINLYEVNGLHIEEDITFMLDERHRTILFYGYKSILKYIYLDYDDYFNLNHLYTLRLDEGLIIDIIFLNNYEDSEKKCFLDGNNNKNNVEEFMCNYIKKEEDCVKNKENSKKKKKKLYYINSDNENNNTYNSTKNKENSEKTEFAKDKEFIKIFEKKDITNASVKKEKLVKLFSSDDDKEKEKKENNNSAFCDSLRSNNKHNEIISSDNYHLSSKKNRKSINSIICILYDAKKKDSYTYERYIRVIPLYSLNDRKQGNNLCENNEIVNQYGNKSLDDPAEEKSCILYIYFKPVIVDSSINKLLSFAKNRILLIGFQFINYINLENEKDKNFFLSSELRTIRCIEKININKFILADDYGDLFILTCLCKSKSSSYKLRSESNTNINSINLQFIGTCSRSNVIVSIYSDILFLGSQVSDSYLLRMHNYPIYDYDDYRPVEYSSYNTLNSSHILPNKKNYGSSNTDDSNDFNNNNTSPCFQDEEKKFRNNLKNSNNNNYNEYKKFDENNNYKNKVNNNKNKNHYSKDNNNYNDNYNSSDIKNINAIDHINDIISANNNDYISYNKDMPDHNFYNINNNNKGNMNYSTNSYYMNRNANESINSDYCSQDNQSNKKECLVVDKIEEESFNKNSHSREKLKKKKFYIEILSVIQNIGPILDFCIIKNKNNEKEIITCNSYGRTGCISIIQNGLKTNIISKLNFNKITNFFVVKYVIHLKKKNYNKNGIHENEKTGCKKETELSSNEYYSKDNSYISFKNENFKSLDNQPLEFQVFAHLGNKKNVEIKDINLCFLNKYYFENENEINVLKYYNFIYFHIFIICITYGFQTKIIGVCKNREKKEKKKKKKKNADSDEFSSLYDEDNYINNYLFNETYTKNKHNEILLCEYENTDVDLNSNTLYFNILKNHPYLIQITNTSIRLLCCLSLKIVYVLKFNFIYKFCLCKDYLYIYCDNSIKIYTVLNNSLIFLYSYNLKQTISSMVIYKSILACVFNNKKVVLFNINKKKLKEFKKGEDTKNLQDVDIFTEVNQYNPSCFFFVFISDIELLELNDNVYLFIGYNNGDIEYFLLCSFYYKNKLKNYDIIQNCNSIHTSNMTYENNNNNSNFHSCYLSDNNSPNSNKIKDNKNCNSNFNNDMINNFINETHFSTKDVLSNNKKRKKENNNLFKLHKEFLKKKEAALKYVYKNDQIQNNNVNSKFGYKTKITDDIEKEKKIKKSKRKLLKYLSENHTNIFKYFDFSNASFKNICNLHKACTKNKKEEILIDPNSFYNVNIESDNFISLENYLKPSKYDINGNNKRNDKYKIVNDETYLCNILNDTTNDLKENIDYDNMILKKVNNYNKSSNTTNIMKNKLNESCSDDIHNKTKEYNLNNNDSSHTLLQVKEEKKVKKRNKMKMNKRKANYFFHFFQIYGISSDESSDSDIVNFYTFKRSGVKKYKKERKTGYNKKGKLNELDLEREIINESTFNLSSSSNLENNIYSNSVIKHNDYNSENVSEFALSSCFLDTKKKMNKKKKRDFLKAEEKSIQKDCNLENEKVIDNALKKNELESYRNNKRKRENTIDSFSHEKESMLMEEQNIFEEMKMDNIKKDDIRKKKASLNKIFSKKLKEQCDHIYFHENNMCSEKVSNTDSISSDISCFDNLNNILFDDKIYLKKYILKSKKILLTNKRKINVCKKPIKFKKFIKVFSERKKIDINLSNVVKKYNFLFICCENPMIIYSNLKKKISFSKLSIKNIYLVDIFNDFNYLNPFHNFISFKKKNQNNFYFIFYDGLKMYISHLNEIKNTFLQKIPFYRTVEKIAYHPDTGLLVTACPPEEKHKTNQIMKHIVCFFDPFQNSVKYTYIIPSKYSVSSICIYEINKEVYKNKSVNTFIFVGTANANEKSTEPSSGHIYVFIAKKKVNIFEIKHIYTYNINYGGITHLKQFYDKLIASINNTVVVLDINNFLINLEKYLDYSNSSIIEKDDAILEIASFTPSSWIMSLDVLENYIIVGDIMTSVTILSYDFKNATLNEVCRDYSSVWCTSVCALSKNHFLVSDMDCNFLVLQKSNIKYNDEDSFKLSVVSLFYHGSIINKMLSSSLANLIEEEENRNGILLKRDGILCASSEGSISALIPFSSFSNFKRALCIEIALNDNISSIGNLSHSSYREYKVSFTSKFCKGVVDGELFKMFFYLPFEKQFKTYIYAKWIAKKLNCKFGSFENFMLDIENFCSFL</sequence>
<dbReference type="InterPro" id="IPR036322">
    <property type="entry name" value="WD40_repeat_dom_sf"/>
</dbReference>
<feature type="compositionally biased region" description="Low complexity" evidence="3">
    <location>
        <begin position="599"/>
        <end position="609"/>
    </location>
</feature>
<evidence type="ECO:0000259" key="5">
    <source>
        <dbReference type="Pfam" id="PF10433"/>
    </source>
</evidence>
<dbReference type="GeneID" id="39735880"/>
<dbReference type="VEuPathDB" id="PlasmoDB:PRELSG_0820400"/>